<dbReference type="SUPFAM" id="SSF52540">
    <property type="entry name" value="P-loop containing nucleoside triphosphate hydrolases"/>
    <property type="match status" value="2"/>
</dbReference>
<dbReference type="FunFam" id="3.40.50.300:FF:000127">
    <property type="entry name" value="Ribose import ATP-binding protein RbsA"/>
    <property type="match status" value="1"/>
</dbReference>
<evidence type="ECO:0000256" key="1">
    <source>
        <dbReference type="ARBA" id="ARBA00004202"/>
    </source>
</evidence>
<dbReference type="AlphaFoldDB" id="A0A0L6VZ90"/>
<gene>
    <name evidence="10" type="ORF">Tfer_2921</name>
</gene>
<evidence type="ECO:0000313" key="11">
    <source>
        <dbReference type="Proteomes" id="UP000037175"/>
    </source>
</evidence>
<dbReference type="InterPro" id="IPR050107">
    <property type="entry name" value="ABC_carbohydrate_import_ATPase"/>
</dbReference>
<dbReference type="InterPro" id="IPR003593">
    <property type="entry name" value="AAA+_ATPase"/>
</dbReference>
<organism evidence="10 11">
    <name type="scientific">Thermincola ferriacetica</name>
    <dbReference type="NCBI Taxonomy" id="281456"/>
    <lineage>
        <taxon>Bacteria</taxon>
        <taxon>Bacillati</taxon>
        <taxon>Bacillota</taxon>
        <taxon>Clostridia</taxon>
        <taxon>Eubacteriales</taxon>
        <taxon>Thermincolaceae</taxon>
        <taxon>Thermincola</taxon>
    </lineage>
</organism>
<dbReference type="PROSITE" id="PS50893">
    <property type="entry name" value="ABC_TRANSPORTER_2"/>
    <property type="match status" value="2"/>
</dbReference>
<evidence type="ECO:0000256" key="7">
    <source>
        <dbReference type="ARBA" id="ARBA00022967"/>
    </source>
</evidence>
<dbReference type="Proteomes" id="UP000037175">
    <property type="component" value="Unassembled WGS sequence"/>
</dbReference>
<dbReference type="Pfam" id="PF00005">
    <property type="entry name" value="ABC_tran"/>
    <property type="match status" value="2"/>
</dbReference>
<keyword evidence="5" id="KW-0547">Nucleotide-binding</keyword>
<dbReference type="GO" id="GO:0016887">
    <property type="term" value="F:ATP hydrolysis activity"/>
    <property type="evidence" value="ECO:0007669"/>
    <property type="project" value="InterPro"/>
</dbReference>
<feature type="domain" description="ABC transporter" evidence="9">
    <location>
        <begin position="257"/>
        <end position="501"/>
    </location>
</feature>
<dbReference type="InterPro" id="IPR003439">
    <property type="entry name" value="ABC_transporter-like_ATP-bd"/>
</dbReference>
<dbReference type="CDD" id="cd03215">
    <property type="entry name" value="ABC_Carb_Monos_II"/>
    <property type="match status" value="1"/>
</dbReference>
<evidence type="ECO:0000256" key="2">
    <source>
        <dbReference type="ARBA" id="ARBA00022448"/>
    </source>
</evidence>
<dbReference type="PANTHER" id="PTHR43790">
    <property type="entry name" value="CARBOHYDRATE TRANSPORT ATP-BINDING PROTEIN MG119-RELATED"/>
    <property type="match status" value="1"/>
</dbReference>
<reference evidence="11" key="1">
    <citation type="submission" date="2015-07" db="EMBL/GenBank/DDBJ databases">
        <title>Complete Genome of Thermincola ferriacetica strain Z-0001T.</title>
        <authorList>
            <person name="Lusk B."/>
            <person name="Badalamenti J.P."/>
            <person name="Parameswaran P."/>
            <person name="Bond D.R."/>
            <person name="Torres C.I."/>
        </authorList>
    </citation>
    <scope>NUCLEOTIDE SEQUENCE [LARGE SCALE GENOMIC DNA]</scope>
    <source>
        <strain evidence="11">Z-0001</strain>
    </source>
</reference>
<evidence type="ECO:0000256" key="6">
    <source>
        <dbReference type="ARBA" id="ARBA00022840"/>
    </source>
</evidence>
<keyword evidence="2" id="KW-0813">Transport</keyword>
<dbReference type="PROSITE" id="PS00211">
    <property type="entry name" value="ABC_TRANSPORTER_1"/>
    <property type="match status" value="2"/>
</dbReference>
<keyword evidence="7" id="KW-1278">Translocase</keyword>
<keyword evidence="4" id="KW-0677">Repeat</keyword>
<accession>A0A0L6VZ90</accession>
<dbReference type="CDD" id="cd03216">
    <property type="entry name" value="ABC_Carb_Monos_I"/>
    <property type="match status" value="1"/>
</dbReference>
<sequence>MKAPLVKMQAITKKFPGVIANQDVNFELLPGEIHALLGENGAGKSTLMSILTGLYMPDEGEIYIRGRKTRFSSPRDAIDAGIGMVHQHFRLVQSFSVAENIIMGSKEEGFIINMKKVQDKLARFSEEYGLKIDPRAKIWQLSVGEQQRVEIIKMLYRGAEILILDEPTAVLTPQESRELFATLRRMADQGKGVIVITHKLQEVLDNADRVTVLRDGKSVGTYIGKEIDNKHLTMAMVGRDINLNDNLPFTDKGDIILELKNVSALGDRGQRALKNLSLQVRQGEILGIAGVAGNGQKEMAEVIAGLREVAAGELLIRGQHFNGKNARHMIDAKVSLIPEDRLGTGLVGSLNALDNSILKNYRSESIGRGWFINWKRVRAFAHELVERFDIKLAGLDAPVKLLSGGNLQKLLLAREISGNPDVIVAVYPVRGLDIGAVETVRRILLEQRSAGKGIILISEELEELFTLSDRVAVLHEGEIMGILSREQFDIEKVGLMMAGQTKEVSI</sequence>
<dbReference type="PATRIC" id="fig|281456.6.peg.3055"/>
<dbReference type="GO" id="GO:0005524">
    <property type="term" value="F:ATP binding"/>
    <property type="evidence" value="ECO:0007669"/>
    <property type="project" value="UniProtKB-KW"/>
</dbReference>
<dbReference type="GO" id="GO:0005886">
    <property type="term" value="C:plasma membrane"/>
    <property type="evidence" value="ECO:0007669"/>
    <property type="project" value="UniProtKB-SubCell"/>
</dbReference>
<feature type="domain" description="ABC transporter" evidence="9">
    <location>
        <begin position="6"/>
        <end position="240"/>
    </location>
</feature>
<evidence type="ECO:0000313" key="10">
    <source>
        <dbReference type="EMBL" id="KNZ68526.1"/>
    </source>
</evidence>
<dbReference type="InterPro" id="IPR027417">
    <property type="entry name" value="P-loop_NTPase"/>
</dbReference>
<evidence type="ECO:0000256" key="5">
    <source>
        <dbReference type="ARBA" id="ARBA00022741"/>
    </source>
</evidence>
<keyword evidence="6" id="KW-0067">ATP-binding</keyword>
<dbReference type="InterPro" id="IPR017871">
    <property type="entry name" value="ABC_transporter-like_CS"/>
</dbReference>
<evidence type="ECO:0000259" key="9">
    <source>
        <dbReference type="PROSITE" id="PS50893"/>
    </source>
</evidence>
<dbReference type="Gene3D" id="3.40.50.300">
    <property type="entry name" value="P-loop containing nucleotide triphosphate hydrolases"/>
    <property type="match status" value="2"/>
</dbReference>
<protein>
    <submittedName>
        <fullName evidence="10">ABC transporter</fullName>
    </submittedName>
</protein>
<keyword evidence="3" id="KW-1003">Cell membrane</keyword>
<evidence type="ECO:0000256" key="4">
    <source>
        <dbReference type="ARBA" id="ARBA00022737"/>
    </source>
</evidence>
<evidence type="ECO:0000256" key="3">
    <source>
        <dbReference type="ARBA" id="ARBA00022475"/>
    </source>
</evidence>
<keyword evidence="8" id="KW-0472">Membrane</keyword>
<name>A0A0L6VZ90_9FIRM</name>
<dbReference type="RefSeq" id="WP_052218898.1">
    <property type="nucleotide sequence ID" value="NZ_LGTE01000028.1"/>
</dbReference>
<dbReference type="EMBL" id="LGTE01000028">
    <property type="protein sequence ID" value="KNZ68526.1"/>
    <property type="molecule type" value="Genomic_DNA"/>
</dbReference>
<proteinExistence type="predicted"/>
<comment type="subcellular location">
    <subcellularLocation>
        <location evidence="1">Cell membrane</location>
        <topology evidence="1">Peripheral membrane protein</topology>
    </subcellularLocation>
</comment>
<evidence type="ECO:0000256" key="8">
    <source>
        <dbReference type="ARBA" id="ARBA00023136"/>
    </source>
</evidence>
<dbReference type="SMART" id="SM00382">
    <property type="entry name" value="AAA"/>
    <property type="match status" value="1"/>
</dbReference>
<dbReference type="PANTHER" id="PTHR43790:SF9">
    <property type="entry name" value="GALACTOFURANOSE TRANSPORTER ATP-BINDING PROTEIN YTFR"/>
    <property type="match status" value="1"/>
</dbReference>
<keyword evidence="11" id="KW-1185">Reference proteome</keyword>
<comment type="caution">
    <text evidence="10">The sequence shown here is derived from an EMBL/GenBank/DDBJ whole genome shotgun (WGS) entry which is preliminary data.</text>
</comment>